<dbReference type="SUPFAM" id="SSF54593">
    <property type="entry name" value="Glyoxalase/Bleomycin resistance protein/Dihydroxybiphenyl dioxygenase"/>
    <property type="match status" value="1"/>
</dbReference>
<sequence length="147" mass="16232">MTPTLMFANQQHGQAEAALDLWIRAFPNSALGWINRWEEGAGQETPGTVMQAEAVIAGVPVRVMDSAFPHEFGFSPAHSYTVECDSAEEVDHAWTVLAEGGQVLMELGEYPFSERFGWCADRFGVNWQISVRMNLERDTVEAAADPA</sequence>
<organism evidence="2 3">
    <name type="scientific">Kocuria subflava</name>
    <dbReference type="NCBI Taxonomy" id="1736139"/>
    <lineage>
        <taxon>Bacteria</taxon>
        <taxon>Bacillati</taxon>
        <taxon>Actinomycetota</taxon>
        <taxon>Actinomycetes</taxon>
        <taxon>Micrococcales</taxon>
        <taxon>Micrococcaceae</taxon>
        <taxon>Kocuria</taxon>
    </lineage>
</organism>
<evidence type="ECO:0000313" key="2">
    <source>
        <dbReference type="EMBL" id="NKE09264.1"/>
    </source>
</evidence>
<dbReference type="PANTHER" id="PTHR33990">
    <property type="entry name" value="PROTEIN YJDN-RELATED"/>
    <property type="match status" value="1"/>
</dbReference>
<accession>A0A846TU36</accession>
<dbReference type="InterPro" id="IPR028973">
    <property type="entry name" value="PhnB-like"/>
</dbReference>
<name>A0A846TU36_9MICC</name>
<proteinExistence type="predicted"/>
<dbReference type="CDD" id="cd06588">
    <property type="entry name" value="PhnB_like"/>
    <property type="match status" value="1"/>
</dbReference>
<dbReference type="Gene3D" id="3.30.720.110">
    <property type="match status" value="1"/>
</dbReference>
<dbReference type="InterPro" id="IPR009725">
    <property type="entry name" value="3_dmu_93_MTrfase"/>
</dbReference>
<feature type="domain" description="PhnB-like" evidence="1">
    <location>
        <begin position="2"/>
        <end position="129"/>
    </location>
</feature>
<reference evidence="2 3" key="1">
    <citation type="submission" date="2020-02" db="EMBL/GenBank/DDBJ databases">
        <authorList>
            <person name="Sun Q."/>
        </authorList>
    </citation>
    <scope>NUCLEOTIDE SEQUENCE [LARGE SCALE GENOMIC DNA]</scope>
    <source>
        <strain evidence="2 3">YIM 13062</strain>
    </source>
</reference>
<gene>
    <name evidence="2" type="ORF">GTW58_04765</name>
</gene>
<dbReference type="EMBL" id="JAAVUN010000006">
    <property type="protein sequence ID" value="NKE09264.1"/>
    <property type="molecule type" value="Genomic_DNA"/>
</dbReference>
<dbReference type="PIRSF" id="PIRSF021700">
    <property type="entry name" value="3_dmu_93_MTrfase"/>
    <property type="match status" value="1"/>
</dbReference>
<protein>
    <submittedName>
        <fullName evidence="2">VOC family protein</fullName>
    </submittedName>
</protein>
<evidence type="ECO:0000313" key="3">
    <source>
        <dbReference type="Proteomes" id="UP000521379"/>
    </source>
</evidence>
<comment type="caution">
    <text evidence="2">The sequence shown here is derived from an EMBL/GenBank/DDBJ whole genome shotgun (WGS) entry which is preliminary data.</text>
</comment>
<dbReference type="Pfam" id="PF06983">
    <property type="entry name" value="3-dmu-9_3-mt"/>
    <property type="match status" value="1"/>
</dbReference>
<dbReference type="Proteomes" id="UP000521379">
    <property type="component" value="Unassembled WGS sequence"/>
</dbReference>
<dbReference type="Gene3D" id="3.30.720.100">
    <property type="match status" value="1"/>
</dbReference>
<dbReference type="InterPro" id="IPR029068">
    <property type="entry name" value="Glyas_Bleomycin-R_OHBP_Dase"/>
</dbReference>
<keyword evidence="3" id="KW-1185">Reference proteome</keyword>
<dbReference type="AlphaFoldDB" id="A0A846TU36"/>
<evidence type="ECO:0000259" key="1">
    <source>
        <dbReference type="Pfam" id="PF06983"/>
    </source>
</evidence>